<sequence length="126" mass="13673">MDSFEQQAAEIKANPGDYRELERITCDCSQPYSTLAVVYAGDGGQMWLWAAGGRGATNHPEQSDDGPITPQHFLPRAVPLPRVPGDVAHSVVASCPRCRRGRLLLPDVGVVHQVQLGAPTWARVTE</sequence>
<accession>A0A8J3TA95</accession>
<dbReference type="AlphaFoldDB" id="A0A8J3TA95"/>
<name>A0A8J3TA95_9ACTN</name>
<proteinExistence type="predicted"/>
<protein>
    <submittedName>
        <fullName evidence="1">Uncharacterized protein</fullName>
    </submittedName>
</protein>
<keyword evidence="2" id="KW-1185">Reference proteome</keyword>
<evidence type="ECO:0000313" key="1">
    <source>
        <dbReference type="EMBL" id="GII22172.1"/>
    </source>
</evidence>
<comment type="caution">
    <text evidence="1">The sequence shown here is derived from an EMBL/GenBank/DDBJ whole genome shotgun (WGS) entry which is preliminary data.</text>
</comment>
<dbReference type="Proteomes" id="UP000599074">
    <property type="component" value="Unassembled WGS sequence"/>
</dbReference>
<dbReference type="EMBL" id="BOON01000017">
    <property type="protein sequence ID" value="GII22172.1"/>
    <property type="molecule type" value="Genomic_DNA"/>
</dbReference>
<evidence type="ECO:0000313" key="2">
    <source>
        <dbReference type="Proteomes" id="UP000599074"/>
    </source>
</evidence>
<gene>
    <name evidence="1" type="ORF">Pme01_17690</name>
</gene>
<reference evidence="1" key="1">
    <citation type="submission" date="2021-01" db="EMBL/GenBank/DDBJ databases">
        <title>Whole genome shotgun sequence of Planosporangium mesophilum NBRC 109066.</title>
        <authorList>
            <person name="Komaki H."/>
            <person name="Tamura T."/>
        </authorList>
    </citation>
    <scope>NUCLEOTIDE SEQUENCE</scope>
    <source>
        <strain evidence="1">NBRC 109066</strain>
    </source>
</reference>
<organism evidence="1 2">
    <name type="scientific">Planosporangium mesophilum</name>
    <dbReference type="NCBI Taxonomy" id="689768"/>
    <lineage>
        <taxon>Bacteria</taxon>
        <taxon>Bacillati</taxon>
        <taxon>Actinomycetota</taxon>
        <taxon>Actinomycetes</taxon>
        <taxon>Micromonosporales</taxon>
        <taxon>Micromonosporaceae</taxon>
        <taxon>Planosporangium</taxon>
    </lineage>
</organism>